<keyword evidence="10" id="KW-1185">Reference proteome</keyword>
<feature type="transmembrane region" description="Helical" evidence="7">
    <location>
        <begin position="255"/>
        <end position="276"/>
    </location>
</feature>
<dbReference type="CDD" id="cd06261">
    <property type="entry name" value="TM_PBP2"/>
    <property type="match status" value="1"/>
</dbReference>
<dbReference type="PROSITE" id="PS50928">
    <property type="entry name" value="ABC_TM1"/>
    <property type="match status" value="1"/>
</dbReference>
<feature type="transmembrane region" description="Helical" evidence="7">
    <location>
        <begin position="105"/>
        <end position="122"/>
    </location>
</feature>
<evidence type="ECO:0000256" key="4">
    <source>
        <dbReference type="ARBA" id="ARBA00022692"/>
    </source>
</evidence>
<feature type="transmembrane region" description="Helical" evidence="7">
    <location>
        <begin position="128"/>
        <end position="145"/>
    </location>
</feature>
<dbReference type="Pfam" id="PF00528">
    <property type="entry name" value="BPD_transp_1"/>
    <property type="match status" value="1"/>
</dbReference>
<feature type="domain" description="ABC transmembrane type-1" evidence="8">
    <location>
        <begin position="119"/>
        <end position="314"/>
    </location>
</feature>
<dbReference type="EMBL" id="JAUQSY010000004">
    <property type="protein sequence ID" value="MDO7874608.1"/>
    <property type="molecule type" value="Genomic_DNA"/>
</dbReference>
<sequence>MKQRAGMTWAKRLAWLWLGILVIVAALVPCLPLPYAPAVPDLAHVAAPPGSASHWLGTDAQGQDVLANLLFGTRTVVLLTLPAAALAALLGGLAGGIAGFWGNRLALPLPYWLAALTLTWASLRLPGYSYALALAMLAALSILLQQRMRWRWPVFRLPLDTFLLGSITMLGAVPRLLLVVAITSQGVTGIDLVVLLALLAWPEMARLVRAHMQRTRVLPFIEAARVAGLPPLRLWLWHALPHALQPLRTALPLSLTALIGLETTLSFLGVGLPPTVPSWGRMLASARLNPSSYSSAIYPLFLLIISIVALQTLATSPSFTIHKQKI</sequence>
<dbReference type="RefSeq" id="WP_305005921.1">
    <property type="nucleotide sequence ID" value="NZ_JAUQSY010000004.1"/>
</dbReference>
<evidence type="ECO:0000256" key="1">
    <source>
        <dbReference type="ARBA" id="ARBA00004651"/>
    </source>
</evidence>
<feature type="transmembrane region" description="Helical" evidence="7">
    <location>
        <begin position="296"/>
        <end position="315"/>
    </location>
</feature>
<dbReference type="InterPro" id="IPR000515">
    <property type="entry name" value="MetI-like"/>
</dbReference>
<dbReference type="InterPro" id="IPR035906">
    <property type="entry name" value="MetI-like_sf"/>
</dbReference>
<feature type="transmembrane region" description="Helical" evidence="7">
    <location>
        <begin position="76"/>
        <end position="98"/>
    </location>
</feature>
<reference evidence="9" key="1">
    <citation type="submission" date="2023-07" db="EMBL/GenBank/DDBJ databases">
        <authorList>
            <person name="Kim M.K."/>
        </authorList>
    </citation>
    <scope>NUCLEOTIDE SEQUENCE</scope>
    <source>
        <strain evidence="9">ASUV-10-1</strain>
    </source>
</reference>
<comment type="similarity">
    <text evidence="7">Belongs to the binding-protein-dependent transport system permease family.</text>
</comment>
<keyword evidence="6 7" id="KW-0472">Membrane</keyword>
<keyword evidence="2 7" id="KW-0813">Transport</keyword>
<comment type="caution">
    <text evidence="9">The sequence shown here is derived from an EMBL/GenBank/DDBJ whole genome shotgun (WGS) entry which is preliminary data.</text>
</comment>
<keyword evidence="3" id="KW-1003">Cell membrane</keyword>
<protein>
    <submittedName>
        <fullName evidence="9">ABC transporter permease subunit</fullName>
    </submittedName>
</protein>
<accession>A0ABT9B8S6</accession>
<dbReference type="Proteomes" id="UP001176429">
    <property type="component" value="Unassembled WGS sequence"/>
</dbReference>
<evidence type="ECO:0000313" key="9">
    <source>
        <dbReference type="EMBL" id="MDO7874608.1"/>
    </source>
</evidence>
<comment type="subcellular location">
    <subcellularLocation>
        <location evidence="1 7">Cell membrane</location>
        <topology evidence="1 7">Multi-pass membrane protein</topology>
    </subcellularLocation>
</comment>
<evidence type="ECO:0000256" key="6">
    <source>
        <dbReference type="ARBA" id="ARBA00023136"/>
    </source>
</evidence>
<name>A0ABT9B8S6_9BACT</name>
<dbReference type="SUPFAM" id="SSF161098">
    <property type="entry name" value="MetI-like"/>
    <property type="match status" value="1"/>
</dbReference>
<keyword evidence="5 7" id="KW-1133">Transmembrane helix</keyword>
<proteinExistence type="inferred from homology"/>
<dbReference type="PANTHER" id="PTHR43386">
    <property type="entry name" value="OLIGOPEPTIDE TRANSPORT SYSTEM PERMEASE PROTEIN APPC"/>
    <property type="match status" value="1"/>
</dbReference>
<dbReference type="Gene3D" id="1.10.3720.10">
    <property type="entry name" value="MetI-like"/>
    <property type="match status" value="1"/>
</dbReference>
<evidence type="ECO:0000256" key="3">
    <source>
        <dbReference type="ARBA" id="ARBA00022475"/>
    </source>
</evidence>
<gene>
    <name evidence="9" type="ORF">Q5H93_07680</name>
</gene>
<keyword evidence="4 7" id="KW-0812">Transmembrane</keyword>
<dbReference type="PANTHER" id="PTHR43386:SF1">
    <property type="entry name" value="D,D-DIPEPTIDE TRANSPORT SYSTEM PERMEASE PROTEIN DDPC-RELATED"/>
    <property type="match status" value="1"/>
</dbReference>
<evidence type="ECO:0000259" key="8">
    <source>
        <dbReference type="PROSITE" id="PS50928"/>
    </source>
</evidence>
<evidence type="ECO:0000256" key="2">
    <source>
        <dbReference type="ARBA" id="ARBA00022448"/>
    </source>
</evidence>
<evidence type="ECO:0000313" key="10">
    <source>
        <dbReference type="Proteomes" id="UP001176429"/>
    </source>
</evidence>
<dbReference type="InterPro" id="IPR050366">
    <property type="entry name" value="BP-dependent_transpt_permease"/>
</dbReference>
<organism evidence="9 10">
    <name type="scientific">Hymenobacter aranciens</name>
    <dbReference type="NCBI Taxonomy" id="3063996"/>
    <lineage>
        <taxon>Bacteria</taxon>
        <taxon>Pseudomonadati</taxon>
        <taxon>Bacteroidota</taxon>
        <taxon>Cytophagia</taxon>
        <taxon>Cytophagales</taxon>
        <taxon>Hymenobacteraceae</taxon>
        <taxon>Hymenobacter</taxon>
    </lineage>
</organism>
<evidence type="ECO:0000256" key="7">
    <source>
        <dbReference type="RuleBase" id="RU363032"/>
    </source>
</evidence>
<evidence type="ECO:0000256" key="5">
    <source>
        <dbReference type="ARBA" id="ARBA00022989"/>
    </source>
</evidence>